<name>A0A075X102_9CLOS</name>
<proteinExistence type="predicted"/>
<accession>A0A075X102</accession>
<gene>
    <name evidence="1" type="primary">CPm</name>
</gene>
<sequence>MKILKMSSVVLRVVRNNTFDSRDVTVRRAADLSLFVKHRDGFVYYINPANTPLFVFTRSCGGFVGSTENQERMECEVAAQMCYGLGEVWLTNSPYVISNIDVVYPAEKFLGIQQTQFQVGSIGWNVVNDLSRLGIDDITVVLGGYVLDGMPTLDDNDTNGRVLSSIAVVKYKDNGQWIYKTCVKEEVNIKFHPVRDCFRMLVASKTNKSPIHRFRQSFNFGSA</sequence>
<organism evidence="1">
    <name type="scientific">Plum bark necrosis stem pitting-associated virus</name>
    <dbReference type="NCBI Taxonomy" id="675077"/>
    <lineage>
        <taxon>Viruses</taxon>
        <taxon>Riboviria</taxon>
        <taxon>Orthornavirae</taxon>
        <taxon>Kitrinoviricota</taxon>
        <taxon>Alsuviricetes</taxon>
        <taxon>Martellivirales</taxon>
        <taxon>Closteroviridae</taxon>
        <taxon>Ampelovirus</taxon>
        <taxon>Ampelovirus pruni</taxon>
    </lineage>
</organism>
<evidence type="ECO:0000313" key="1">
    <source>
        <dbReference type="EMBL" id="AIH06940.1"/>
    </source>
</evidence>
<protein>
    <submittedName>
        <fullName evidence="1">Minor capsid protein</fullName>
    </submittedName>
</protein>
<reference evidence="1" key="1">
    <citation type="journal article" date="2014" name="PLoS ONE">
        <title>Genetic Diversity and Molecular Evolution of Plum bark necrosis stem pitting-associated virus from China.</title>
        <authorList>
            <person name="Qu L."/>
            <person name="Cui H."/>
            <person name="Wu G."/>
            <person name="Zhou J."/>
            <person name="Su J."/>
            <person name="Wang G."/>
            <person name="Hong N."/>
        </authorList>
    </citation>
    <scope>NUCLEOTIDE SEQUENCE</scope>
    <source>
        <strain evidence="1">Plm-WH-3</strain>
    </source>
</reference>
<dbReference type="EMBL" id="KJ792853">
    <property type="protein sequence ID" value="AIH06940.1"/>
    <property type="molecule type" value="Genomic_RNA"/>
</dbReference>